<dbReference type="EMBL" id="BGPR01250911">
    <property type="protein sequence ID" value="GBM41775.1"/>
    <property type="molecule type" value="Genomic_DNA"/>
</dbReference>
<accession>A0A4Y2FMR9</accession>
<keyword evidence="2" id="KW-1185">Reference proteome</keyword>
<dbReference type="AlphaFoldDB" id="A0A4Y2FMR9"/>
<protein>
    <submittedName>
        <fullName evidence="1">Uncharacterized protein</fullName>
    </submittedName>
</protein>
<evidence type="ECO:0000313" key="2">
    <source>
        <dbReference type="Proteomes" id="UP000499080"/>
    </source>
</evidence>
<feature type="non-terminal residue" evidence="1">
    <location>
        <position position="1"/>
    </location>
</feature>
<name>A0A4Y2FMR9_ARAVE</name>
<sequence>TIIFIPFEPSARCSYRHSLMSDAKCISQAYGHKFQVDCLQKWLQLRNPPSPTCNYTMAKCIINVANLDWLSIPSESLSTWTVIVTFTLNA</sequence>
<dbReference type="Gene3D" id="3.30.40.10">
    <property type="entry name" value="Zinc/RING finger domain, C3HC4 (zinc finger)"/>
    <property type="match status" value="1"/>
</dbReference>
<evidence type="ECO:0000313" key="1">
    <source>
        <dbReference type="EMBL" id="GBM41775.1"/>
    </source>
</evidence>
<proteinExistence type="predicted"/>
<dbReference type="SUPFAM" id="SSF57850">
    <property type="entry name" value="RING/U-box"/>
    <property type="match status" value="1"/>
</dbReference>
<organism evidence="1 2">
    <name type="scientific">Araneus ventricosus</name>
    <name type="common">Orbweaver spider</name>
    <name type="synonym">Epeira ventricosa</name>
    <dbReference type="NCBI Taxonomy" id="182803"/>
    <lineage>
        <taxon>Eukaryota</taxon>
        <taxon>Metazoa</taxon>
        <taxon>Ecdysozoa</taxon>
        <taxon>Arthropoda</taxon>
        <taxon>Chelicerata</taxon>
        <taxon>Arachnida</taxon>
        <taxon>Araneae</taxon>
        <taxon>Araneomorphae</taxon>
        <taxon>Entelegynae</taxon>
        <taxon>Araneoidea</taxon>
        <taxon>Araneidae</taxon>
        <taxon>Araneus</taxon>
    </lineage>
</organism>
<gene>
    <name evidence="1" type="ORF">AVEN_155916_1</name>
</gene>
<dbReference type="InterPro" id="IPR013083">
    <property type="entry name" value="Znf_RING/FYVE/PHD"/>
</dbReference>
<comment type="caution">
    <text evidence="1">The sequence shown here is derived from an EMBL/GenBank/DDBJ whole genome shotgun (WGS) entry which is preliminary data.</text>
</comment>
<dbReference type="Proteomes" id="UP000499080">
    <property type="component" value="Unassembled WGS sequence"/>
</dbReference>
<reference evidence="1 2" key="1">
    <citation type="journal article" date="2019" name="Sci. Rep.">
        <title>Orb-weaving spider Araneus ventricosus genome elucidates the spidroin gene catalogue.</title>
        <authorList>
            <person name="Kono N."/>
            <person name="Nakamura H."/>
            <person name="Ohtoshi R."/>
            <person name="Moran D.A.P."/>
            <person name="Shinohara A."/>
            <person name="Yoshida Y."/>
            <person name="Fujiwara M."/>
            <person name="Mori M."/>
            <person name="Tomita M."/>
            <person name="Arakawa K."/>
        </authorList>
    </citation>
    <scope>NUCLEOTIDE SEQUENCE [LARGE SCALE GENOMIC DNA]</scope>
</reference>